<proteinExistence type="predicted"/>
<protein>
    <submittedName>
        <fullName evidence="1">Uncharacterized protein</fullName>
    </submittedName>
</protein>
<keyword evidence="2" id="KW-1185">Reference proteome</keyword>
<organism evidence="1 2">
    <name type="scientific">Microdochium bolleyi</name>
    <dbReference type="NCBI Taxonomy" id="196109"/>
    <lineage>
        <taxon>Eukaryota</taxon>
        <taxon>Fungi</taxon>
        <taxon>Dikarya</taxon>
        <taxon>Ascomycota</taxon>
        <taxon>Pezizomycotina</taxon>
        <taxon>Sordariomycetes</taxon>
        <taxon>Xylariomycetidae</taxon>
        <taxon>Xylariales</taxon>
        <taxon>Microdochiaceae</taxon>
        <taxon>Microdochium</taxon>
    </lineage>
</organism>
<dbReference type="Proteomes" id="UP000070501">
    <property type="component" value="Unassembled WGS sequence"/>
</dbReference>
<sequence>MAWAWADRNRRTGWVGFANVAVAADRGARAHMLCRTTPVARLQKHLTRRAFYPGKAAVPRAGWLCKGSVSLEVQMVWPVGA</sequence>
<gene>
    <name evidence="1" type="ORF">Micbo1qcDRAFT_169849</name>
</gene>
<evidence type="ECO:0000313" key="2">
    <source>
        <dbReference type="Proteomes" id="UP000070501"/>
    </source>
</evidence>
<dbReference type="AlphaFoldDB" id="A0A136IIV5"/>
<evidence type="ECO:0000313" key="1">
    <source>
        <dbReference type="EMBL" id="KXJ84881.1"/>
    </source>
</evidence>
<name>A0A136IIV5_9PEZI</name>
<dbReference type="EMBL" id="KQ964315">
    <property type="protein sequence ID" value="KXJ84881.1"/>
    <property type="molecule type" value="Genomic_DNA"/>
</dbReference>
<dbReference type="InParanoid" id="A0A136IIV5"/>
<accession>A0A136IIV5</accession>
<reference evidence="2" key="1">
    <citation type="submission" date="2016-02" db="EMBL/GenBank/DDBJ databases">
        <title>Draft genome sequence of Microdochium bolleyi, a fungal endophyte of beachgrass.</title>
        <authorList>
            <consortium name="DOE Joint Genome Institute"/>
            <person name="David A.S."/>
            <person name="May G."/>
            <person name="Haridas S."/>
            <person name="Lim J."/>
            <person name="Wang M."/>
            <person name="Labutti K."/>
            <person name="Lipzen A."/>
            <person name="Barry K."/>
            <person name="Grigoriev I.V."/>
        </authorList>
    </citation>
    <scope>NUCLEOTIDE SEQUENCE [LARGE SCALE GENOMIC DNA]</scope>
    <source>
        <strain evidence="2">J235TASD1</strain>
    </source>
</reference>